<evidence type="ECO:0000313" key="2">
    <source>
        <dbReference type="Proteomes" id="UP001057402"/>
    </source>
</evidence>
<dbReference type="EMBL" id="CM042884">
    <property type="protein sequence ID" value="KAI4369651.1"/>
    <property type="molecule type" value="Genomic_DNA"/>
</dbReference>
<reference evidence="2" key="1">
    <citation type="journal article" date="2023" name="Front. Plant Sci.">
        <title>Chromosomal-level genome assembly of Melastoma candidum provides insights into trichome evolution.</title>
        <authorList>
            <person name="Zhong Y."/>
            <person name="Wu W."/>
            <person name="Sun C."/>
            <person name="Zou P."/>
            <person name="Liu Y."/>
            <person name="Dai S."/>
            <person name="Zhou R."/>
        </authorList>
    </citation>
    <scope>NUCLEOTIDE SEQUENCE [LARGE SCALE GENOMIC DNA]</scope>
</reference>
<comment type="caution">
    <text evidence="1">The sequence shown here is derived from an EMBL/GenBank/DDBJ whole genome shotgun (WGS) entry which is preliminary data.</text>
</comment>
<evidence type="ECO:0000313" key="1">
    <source>
        <dbReference type="EMBL" id="KAI4369651.1"/>
    </source>
</evidence>
<keyword evidence="2" id="KW-1185">Reference proteome</keyword>
<organism evidence="1 2">
    <name type="scientific">Melastoma candidum</name>
    <dbReference type="NCBI Taxonomy" id="119954"/>
    <lineage>
        <taxon>Eukaryota</taxon>
        <taxon>Viridiplantae</taxon>
        <taxon>Streptophyta</taxon>
        <taxon>Embryophyta</taxon>
        <taxon>Tracheophyta</taxon>
        <taxon>Spermatophyta</taxon>
        <taxon>Magnoliopsida</taxon>
        <taxon>eudicotyledons</taxon>
        <taxon>Gunneridae</taxon>
        <taxon>Pentapetalae</taxon>
        <taxon>rosids</taxon>
        <taxon>malvids</taxon>
        <taxon>Myrtales</taxon>
        <taxon>Melastomataceae</taxon>
        <taxon>Melastomatoideae</taxon>
        <taxon>Melastomateae</taxon>
        <taxon>Melastoma</taxon>
    </lineage>
</organism>
<proteinExistence type="predicted"/>
<gene>
    <name evidence="1" type="ORF">MLD38_018072</name>
</gene>
<name>A0ACB9QVT4_9MYRT</name>
<accession>A0ACB9QVT4</accession>
<dbReference type="Proteomes" id="UP001057402">
    <property type="component" value="Chromosome 5"/>
</dbReference>
<protein>
    <submittedName>
        <fullName evidence="1">Uncharacterized protein</fullName>
    </submittedName>
</protein>
<sequence length="78" mass="8731">MFTARRNMGRTCIKGKDSWPELVSMDGHQAAATIEAENHNVKANIIDEKSLVIQNFDCTRVWVRVNSEGKVSETPKIG</sequence>